<dbReference type="PANTHER" id="PTHR37723">
    <property type="entry name" value="PROTEIN FAR-RED ELONGATED HYPOCOTYL 1"/>
    <property type="match status" value="1"/>
</dbReference>
<evidence type="ECO:0000313" key="2">
    <source>
        <dbReference type="Proteomes" id="UP000228380"/>
    </source>
</evidence>
<dbReference type="GO" id="GO:0005737">
    <property type="term" value="C:cytoplasm"/>
    <property type="evidence" value="ECO:0007669"/>
    <property type="project" value="TreeGrafter"/>
</dbReference>
<dbReference type="InterPro" id="IPR037766">
    <property type="entry name" value="FHY1"/>
</dbReference>
<dbReference type="RefSeq" id="XP_038989099.1">
    <property type="nucleotide sequence ID" value="XM_039133171.1"/>
</dbReference>
<name>A0A8B9B065_PHODC</name>
<organism evidence="2 3">
    <name type="scientific">Phoenix dactylifera</name>
    <name type="common">Date palm</name>
    <dbReference type="NCBI Taxonomy" id="42345"/>
    <lineage>
        <taxon>Eukaryota</taxon>
        <taxon>Viridiplantae</taxon>
        <taxon>Streptophyta</taxon>
        <taxon>Embryophyta</taxon>
        <taxon>Tracheophyta</taxon>
        <taxon>Spermatophyta</taxon>
        <taxon>Magnoliopsida</taxon>
        <taxon>Liliopsida</taxon>
        <taxon>Arecaceae</taxon>
        <taxon>Coryphoideae</taxon>
        <taxon>Phoeniceae</taxon>
        <taxon>Phoenix</taxon>
    </lineage>
</organism>
<reference evidence="3" key="2">
    <citation type="submission" date="2025-08" db="UniProtKB">
        <authorList>
            <consortium name="RefSeq"/>
        </authorList>
    </citation>
    <scope>IDENTIFICATION</scope>
    <source>
        <tissue evidence="3">Young leaves</tissue>
    </source>
</reference>
<feature type="compositionally biased region" description="Basic and acidic residues" evidence="1">
    <location>
        <begin position="80"/>
        <end position="103"/>
    </location>
</feature>
<dbReference type="GeneID" id="103716772"/>
<reference evidence="2" key="1">
    <citation type="journal article" date="2019" name="Nat. Commun.">
        <title>Genome-wide association mapping of date palm fruit traits.</title>
        <authorList>
            <person name="Hazzouri K.M."/>
            <person name="Gros-Balthazard M."/>
            <person name="Flowers J.M."/>
            <person name="Copetti D."/>
            <person name="Lemansour A."/>
            <person name="Lebrun M."/>
            <person name="Masmoudi K."/>
            <person name="Ferrand S."/>
            <person name="Dhar M.I."/>
            <person name="Fresquez Z.A."/>
            <person name="Rosas U."/>
            <person name="Zhang J."/>
            <person name="Talag J."/>
            <person name="Lee S."/>
            <person name="Kudrna D."/>
            <person name="Powell R.F."/>
            <person name="Leitch I.J."/>
            <person name="Krueger R.R."/>
            <person name="Wing R.A."/>
            <person name="Amiri K.M.A."/>
            <person name="Purugganan M.D."/>
        </authorList>
    </citation>
    <scope>NUCLEOTIDE SEQUENCE [LARGE SCALE GENOMIC DNA]</scope>
    <source>
        <strain evidence="2">cv. Khalas</strain>
    </source>
</reference>
<accession>A0A8B9B065</accession>
<dbReference type="GO" id="GO:0051457">
    <property type="term" value="P:maintenance of protein location in nucleus"/>
    <property type="evidence" value="ECO:0007669"/>
    <property type="project" value="TreeGrafter"/>
</dbReference>
<dbReference type="PANTHER" id="PTHR37723:SF1">
    <property type="entry name" value="PROTEIN FAR-RED-ELONGATED HYPOCOTYL 1-LIKE"/>
    <property type="match status" value="1"/>
</dbReference>
<dbReference type="GO" id="GO:0016607">
    <property type="term" value="C:nuclear speck"/>
    <property type="evidence" value="ECO:0007669"/>
    <property type="project" value="TreeGrafter"/>
</dbReference>
<proteinExistence type="predicted"/>
<gene>
    <name evidence="3" type="primary">LOC103716772</name>
</gene>
<dbReference type="AlphaFoldDB" id="A0A8B9B065"/>
<feature type="region of interest" description="Disordered" evidence="1">
    <location>
        <begin position="75"/>
        <end position="132"/>
    </location>
</feature>
<dbReference type="GO" id="GO:0061608">
    <property type="term" value="F:nuclear import signal receptor activity"/>
    <property type="evidence" value="ECO:0007669"/>
    <property type="project" value="TreeGrafter"/>
</dbReference>
<evidence type="ECO:0000313" key="3">
    <source>
        <dbReference type="RefSeq" id="XP_038989099.1"/>
    </source>
</evidence>
<sequence>MYSVNRSGSGSIQSVSGRNIGVQTGLSNGKGSDGPHTTCKICCCTYTSNSAPWLAHVALPGDLLGKAFFPHPSGDLSQCSEKKTKKKEEPRQSIDREQGDPKSIRIPSTSSWRRDHGRRSRKTFPNSQERPLVLVANNGDCDDSFYSSSLHPTKELSRSSVELNKKRKLQYELDDLGLPSPKHKFRDRFNTSGHGSLTAESPEHVENLLKEIISREIRDGPEQPEDSDNDSNSFIEDYAETEGYVTAMALDVDAESGKPSGKIFLQDWASTSANSFDSNILKSSFDSLNARNMIESNKREQVAEDVQQSDSGYETMEEHRPECETYGDYLFSEFGKNATEHLDAATKDEMLYSNDVTPDAFVLSSGRWSTGQGMFMFDARLGARKPTIDQEFEQYFSMLML</sequence>
<dbReference type="KEGG" id="pda:103716772"/>
<protein>
    <submittedName>
        <fullName evidence="3">Uncharacterized protein LOC103716772</fullName>
    </submittedName>
</protein>
<dbReference type="Proteomes" id="UP000228380">
    <property type="component" value="Chromosome 13"/>
</dbReference>
<dbReference type="GO" id="GO:0009639">
    <property type="term" value="P:response to red or far red light"/>
    <property type="evidence" value="ECO:0007669"/>
    <property type="project" value="InterPro"/>
</dbReference>
<keyword evidence="2" id="KW-1185">Reference proteome</keyword>
<dbReference type="OrthoDB" id="1930763at2759"/>
<evidence type="ECO:0000256" key="1">
    <source>
        <dbReference type="SAM" id="MobiDB-lite"/>
    </source>
</evidence>